<keyword evidence="2" id="KW-0472">Membrane</keyword>
<accession>A0A1Y2AVN0</accession>
<evidence type="ECO:0000313" key="5">
    <source>
        <dbReference type="Proteomes" id="UP000193986"/>
    </source>
</evidence>
<feature type="transmembrane region" description="Helical" evidence="2">
    <location>
        <begin position="176"/>
        <end position="197"/>
    </location>
</feature>
<organism evidence="4 5">
    <name type="scientific">Naematelia encephala</name>
    <dbReference type="NCBI Taxonomy" id="71784"/>
    <lineage>
        <taxon>Eukaryota</taxon>
        <taxon>Fungi</taxon>
        <taxon>Dikarya</taxon>
        <taxon>Basidiomycota</taxon>
        <taxon>Agaricomycotina</taxon>
        <taxon>Tremellomycetes</taxon>
        <taxon>Tremellales</taxon>
        <taxon>Naemateliaceae</taxon>
        <taxon>Naematelia</taxon>
    </lineage>
</organism>
<dbReference type="STRING" id="71784.A0A1Y2AVN0"/>
<dbReference type="PANTHER" id="PTHR36855:SF1">
    <property type="entry name" value="PEROXISOME MEMBRANE ANCHOR PROTEIN PEX14P N-TERMINAL DOMAIN-CONTAINING PROTEIN"/>
    <property type="match status" value="1"/>
</dbReference>
<dbReference type="Proteomes" id="UP000193986">
    <property type="component" value="Unassembled WGS sequence"/>
</dbReference>
<dbReference type="AlphaFoldDB" id="A0A1Y2AVN0"/>
<evidence type="ECO:0000313" key="4">
    <source>
        <dbReference type="EMBL" id="ORY26592.1"/>
    </source>
</evidence>
<dbReference type="InterPro" id="IPR058841">
    <property type="entry name" value="HTH_76"/>
</dbReference>
<evidence type="ECO:0000256" key="1">
    <source>
        <dbReference type="SAM" id="MobiDB-lite"/>
    </source>
</evidence>
<feature type="domain" description="PEX14-like helix-turn-helix" evidence="3">
    <location>
        <begin position="22"/>
        <end position="88"/>
    </location>
</feature>
<evidence type="ECO:0000259" key="3">
    <source>
        <dbReference type="Pfam" id="PF25871"/>
    </source>
</evidence>
<feature type="transmembrane region" description="Helical" evidence="2">
    <location>
        <begin position="203"/>
        <end position="223"/>
    </location>
</feature>
<keyword evidence="5" id="KW-1185">Reference proteome</keyword>
<reference evidence="4 5" key="1">
    <citation type="submission" date="2016-07" db="EMBL/GenBank/DDBJ databases">
        <title>Pervasive Adenine N6-methylation of Active Genes in Fungi.</title>
        <authorList>
            <consortium name="DOE Joint Genome Institute"/>
            <person name="Mondo S.J."/>
            <person name="Dannebaum R.O."/>
            <person name="Kuo R.C."/>
            <person name="Labutti K."/>
            <person name="Haridas S."/>
            <person name="Kuo A."/>
            <person name="Salamov A."/>
            <person name="Ahrendt S.R."/>
            <person name="Lipzen A."/>
            <person name="Sullivan W."/>
            <person name="Andreopoulos W.B."/>
            <person name="Clum A."/>
            <person name="Lindquist E."/>
            <person name="Daum C."/>
            <person name="Ramamoorthy G.K."/>
            <person name="Gryganskyi A."/>
            <person name="Culley D."/>
            <person name="Magnuson J.K."/>
            <person name="James T.Y."/>
            <person name="O'Malley M.A."/>
            <person name="Stajich J.E."/>
            <person name="Spatafora J.W."/>
            <person name="Visel A."/>
            <person name="Grigoriev I.V."/>
        </authorList>
    </citation>
    <scope>NUCLEOTIDE SEQUENCE [LARGE SCALE GENOMIC DNA]</scope>
    <source>
        <strain evidence="4 5">68-887.2</strain>
    </source>
</reference>
<dbReference type="InParanoid" id="A0A1Y2AVN0"/>
<sequence length="232" mass="25415">MHPYPSASSSSSSPSSSHRHQAIFDEFESYPFSDDPDFTAGLPTVISAIRGTKRSAAQIDEMIGRAQWFYFTRLRGLQIPWEVYAQHTLRAPLPPSPAGGSTPLQPVPTNPLAAINQISESRRMMMSDDSQGEAAEGSGSGGMSFAMLSRLISEGRAGEVPVQYIPEGINVSLARCLLSSLFSVLCIVFSLLLSPVYFLLLSYLFVLLLIFYLFSCLLFSFLLQSSLASRDK</sequence>
<name>A0A1Y2AVN0_9TREE</name>
<feature type="region of interest" description="Disordered" evidence="1">
    <location>
        <begin position="1"/>
        <end position="20"/>
    </location>
</feature>
<dbReference type="EMBL" id="MCFC01000046">
    <property type="protein sequence ID" value="ORY26592.1"/>
    <property type="molecule type" value="Genomic_DNA"/>
</dbReference>
<comment type="caution">
    <text evidence="4">The sequence shown here is derived from an EMBL/GenBank/DDBJ whole genome shotgun (WGS) entry which is preliminary data.</text>
</comment>
<keyword evidence="2" id="KW-1133">Transmembrane helix</keyword>
<evidence type="ECO:0000256" key="2">
    <source>
        <dbReference type="SAM" id="Phobius"/>
    </source>
</evidence>
<dbReference type="PANTHER" id="PTHR36855">
    <property type="entry name" value="CHROMOSOME 10, WHOLE GENOME SHOTGUN SEQUENCE"/>
    <property type="match status" value="1"/>
</dbReference>
<dbReference type="Pfam" id="PF25871">
    <property type="entry name" value="HTH_76"/>
    <property type="match status" value="1"/>
</dbReference>
<gene>
    <name evidence="4" type="ORF">BCR39DRAFT_253813</name>
</gene>
<keyword evidence="2" id="KW-0812">Transmembrane</keyword>
<feature type="compositionally biased region" description="Low complexity" evidence="1">
    <location>
        <begin position="1"/>
        <end position="16"/>
    </location>
</feature>
<proteinExistence type="predicted"/>
<dbReference type="OrthoDB" id="9936937at2759"/>
<protein>
    <recommendedName>
        <fullName evidence="3">PEX14-like helix-turn-helix domain-containing protein</fullName>
    </recommendedName>
</protein>